<accession>B2MUS9</accession>
<sequence length="298" mass="34136">MFSQQLRTCDFIIFIIIIMIIIHFFCLPAHAKHLPPIENKSSQSQELQSKPGCKPSTSSKIKLSDSDFEDYGIFEDYDELCDKPIKDPLEPWNRFWFYFNDFFYLRITKPLYKGYEVITPESFRQGFKNVLYNLQTPIRLFNSLLQGKIGQAWIELGKFMVNSTIGFGGFINITQKDKPLIPIDPDTADFGHTLAIWGFGEGIYLIWPILGPSTIRDTFGTIGDAAVGPFAWFVKPIGIVPLEYGLTTELFLTFNKVNTVIDSYESITKSAIEPYVALRDAYVKYRRLNNGCICRVQP</sequence>
<dbReference type="PRINTS" id="PR01805">
    <property type="entry name" value="VACJLIPOPROT"/>
</dbReference>
<dbReference type="AlphaFoldDB" id="B2MUS9"/>
<evidence type="ECO:0000313" key="4">
    <source>
        <dbReference type="EMBL" id="ACC77465.1"/>
    </source>
</evidence>
<keyword evidence="3" id="KW-0812">Transmembrane</keyword>
<reference evidence="4" key="1">
    <citation type="submission" date="2008-04" db="EMBL/GenBank/DDBJ databases">
        <title>Lawsonia intracellularis strain GX Surface lipoprotein gene.</title>
        <authorList>
            <person name="Huang W.J."/>
            <person name="Xie L.H."/>
            <person name="Lan J.N."/>
            <person name="Xiao A.H."/>
            <person name="Zhang N."/>
        </authorList>
    </citation>
    <scope>NUCLEOTIDE SEQUENCE</scope>
    <source>
        <strain evidence="4">GX</strain>
    </source>
</reference>
<dbReference type="InterPro" id="IPR007428">
    <property type="entry name" value="MlaA"/>
</dbReference>
<evidence type="ECO:0000256" key="3">
    <source>
        <dbReference type="SAM" id="Phobius"/>
    </source>
</evidence>
<organism evidence="4">
    <name type="scientific">Lawsonia intracellularis</name>
    <dbReference type="NCBI Taxonomy" id="29546"/>
    <lineage>
        <taxon>Bacteria</taxon>
        <taxon>Pseudomonadati</taxon>
        <taxon>Thermodesulfobacteriota</taxon>
        <taxon>Desulfovibrionia</taxon>
        <taxon>Desulfovibrionales</taxon>
        <taxon>Desulfovibrionaceae</taxon>
        <taxon>Lawsonia</taxon>
    </lineage>
</organism>
<protein>
    <submittedName>
        <fullName evidence="4">Surface lipoprotein</fullName>
    </submittedName>
</protein>
<dbReference type="GO" id="GO:0016020">
    <property type="term" value="C:membrane"/>
    <property type="evidence" value="ECO:0007669"/>
    <property type="project" value="InterPro"/>
</dbReference>
<dbReference type="GO" id="GO:0120010">
    <property type="term" value="P:intermembrane phospholipid transfer"/>
    <property type="evidence" value="ECO:0007669"/>
    <property type="project" value="TreeGrafter"/>
</dbReference>
<dbReference type="EMBL" id="EU621797">
    <property type="protein sequence ID" value="ACC77465.1"/>
    <property type="molecule type" value="Genomic_DNA"/>
</dbReference>
<dbReference type="PANTHER" id="PTHR30035:SF3">
    <property type="entry name" value="INTERMEMBRANE PHOSPHOLIPID TRANSPORT SYSTEM LIPOPROTEIN MLAA"/>
    <property type="match status" value="1"/>
</dbReference>
<keyword evidence="4" id="KW-0449">Lipoprotein</keyword>
<feature type="transmembrane region" description="Helical" evidence="3">
    <location>
        <begin position="12"/>
        <end position="31"/>
    </location>
</feature>
<name>B2MUS9_LAWIN</name>
<keyword evidence="2" id="KW-0732">Signal</keyword>
<keyword evidence="3" id="KW-0472">Membrane</keyword>
<proteinExistence type="inferred from homology"/>
<evidence type="ECO:0000256" key="1">
    <source>
        <dbReference type="ARBA" id="ARBA00010634"/>
    </source>
</evidence>
<keyword evidence="3" id="KW-1133">Transmembrane helix</keyword>
<comment type="similarity">
    <text evidence="1">Belongs to the MlaA family.</text>
</comment>
<dbReference type="Pfam" id="PF04333">
    <property type="entry name" value="MlaA"/>
    <property type="match status" value="1"/>
</dbReference>
<dbReference type="PANTHER" id="PTHR30035">
    <property type="entry name" value="LIPOPROTEIN VACJ-RELATED"/>
    <property type="match status" value="1"/>
</dbReference>
<evidence type="ECO:0000256" key="2">
    <source>
        <dbReference type="ARBA" id="ARBA00022729"/>
    </source>
</evidence>